<dbReference type="EC" id="2.3.2.27" evidence="3"/>
<evidence type="ECO:0000259" key="13">
    <source>
        <dbReference type="PROSITE" id="PS50089"/>
    </source>
</evidence>
<keyword evidence="10" id="KW-1133">Transmembrane helix</keyword>
<keyword evidence="9" id="KW-0862">Zinc</keyword>
<keyword evidence="4" id="KW-0808">Transferase</keyword>
<dbReference type="GO" id="GO:0008270">
    <property type="term" value="F:zinc ion binding"/>
    <property type="evidence" value="ECO:0007669"/>
    <property type="project" value="UniProtKB-KW"/>
</dbReference>
<dbReference type="SMART" id="SM00184">
    <property type="entry name" value="RING"/>
    <property type="match status" value="1"/>
</dbReference>
<dbReference type="AlphaFoldDB" id="A0A8T0WNB0"/>
<dbReference type="OrthoDB" id="693546at2759"/>
<evidence type="ECO:0000313" key="14">
    <source>
        <dbReference type="EMBL" id="KAG2648628.1"/>
    </source>
</evidence>
<evidence type="ECO:0000256" key="4">
    <source>
        <dbReference type="ARBA" id="ARBA00022679"/>
    </source>
</evidence>
<keyword evidence="5" id="KW-0812">Transmembrane</keyword>
<organism evidence="14 15">
    <name type="scientific">Panicum virgatum</name>
    <name type="common">Blackwell switchgrass</name>
    <dbReference type="NCBI Taxonomy" id="38727"/>
    <lineage>
        <taxon>Eukaryota</taxon>
        <taxon>Viridiplantae</taxon>
        <taxon>Streptophyta</taxon>
        <taxon>Embryophyta</taxon>
        <taxon>Tracheophyta</taxon>
        <taxon>Spermatophyta</taxon>
        <taxon>Magnoliopsida</taxon>
        <taxon>Liliopsida</taxon>
        <taxon>Poales</taxon>
        <taxon>Poaceae</taxon>
        <taxon>PACMAD clade</taxon>
        <taxon>Panicoideae</taxon>
        <taxon>Panicodae</taxon>
        <taxon>Paniceae</taxon>
        <taxon>Panicinae</taxon>
        <taxon>Panicum</taxon>
        <taxon>Panicum sect. Hiantes</taxon>
    </lineage>
</organism>
<keyword evidence="6" id="KW-0479">Metal-binding</keyword>
<keyword evidence="15" id="KW-1185">Reference proteome</keyword>
<dbReference type="Proteomes" id="UP000823388">
    <property type="component" value="Chromosome 1N"/>
</dbReference>
<dbReference type="GO" id="GO:0006511">
    <property type="term" value="P:ubiquitin-dependent protein catabolic process"/>
    <property type="evidence" value="ECO:0007669"/>
    <property type="project" value="TreeGrafter"/>
</dbReference>
<evidence type="ECO:0000256" key="9">
    <source>
        <dbReference type="ARBA" id="ARBA00022833"/>
    </source>
</evidence>
<dbReference type="PANTHER" id="PTHR45977:SF4">
    <property type="entry name" value="RING-TYPE DOMAIN-CONTAINING PROTEIN"/>
    <property type="match status" value="1"/>
</dbReference>
<keyword evidence="11" id="KW-0472">Membrane</keyword>
<dbReference type="CDD" id="cd16454">
    <property type="entry name" value="RING-H2_PA-TM-RING"/>
    <property type="match status" value="1"/>
</dbReference>
<dbReference type="PANTHER" id="PTHR45977">
    <property type="entry name" value="TARGET OF ERK KINASE MPK-1"/>
    <property type="match status" value="1"/>
</dbReference>
<keyword evidence="7 12" id="KW-0863">Zinc-finger</keyword>
<evidence type="ECO:0000313" key="15">
    <source>
        <dbReference type="Proteomes" id="UP000823388"/>
    </source>
</evidence>
<dbReference type="GO" id="GO:0061630">
    <property type="term" value="F:ubiquitin protein ligase activity"/>
    <property type="evidence" value="ECO:0007669"/>
    <property type="project" value="UniProtKB-EC"/>
</dbReference>
<dbReference type="EMBL" id="CM029038">
    <property type="protein sequence ID" value="KAG2648628.1"/>
    <property type="molecule type" value="Genomic_DNA"/>
</dbReference>
<dbReference type="Pfam" id="PF13639">
    <property type="entry name" value="zf-RING_2"/>
    <property type="match status" value="1"/>
</dbReference>
<dbReference type="InterPro" id="IPR013083">
    <property type="entry name" value="Znf_RING/FYVE/PHD"/>
</dbReference>
<evidence type="ECO:0000256" key="7">
    <source>
        <dbReference type="ARBA" id="ARBA00022771"/>
    </source>
</evidence>
<comment type="catalytic activity">
    <reaction evidence="1">
        <text>S-ubiquitinyl-[E2 ubiquitin-conjugating enzyme]-L-cysteine + [acceptor protein]-L-lysine = [E2 ubiquitin-conjugating enzyme]-L-cysteine + N(6)-ubiquitinyl-[acceptor protein]-L-lysine.</text>
        <dbReference type="EC" id="2.3.2.27"/>
    </reaction>
</comment>
<sequence length="143" mass="15818">MEVDVSQGQSPLQIIVLAPDEPNPFAVADDPDVSPAWVSMREYLPWVSTTPDTDGHRSSKRARVAAASEAILPEVSGRSREGEECAICLQEFVAEETLRAMPCSHAFHRHCISKWLCHKATCPLCRHQLPATPEPEEDDDAIE</sequence>
<name>A0A8T0WNB0_PANVG</name>
<evidence type="ECO:0000256" key="12">
    <source>
        <dbReference type="PROSITE-ProRule" id="PRU00175"/>
    </source>
</evidence>
<dbReference type="SUPFAM" id="SSF57850">
    <property type="entry name" value="RING/U-box"/>
    <property type="match status" value="1"/>
</dbReference>
<evidence type="ECO:0000256" key="11">
    <source>
        <dbReference type="ARBA" id="ARBA00023136"/>
    </source>
</evidence>
<dbReference type="Gene3D" id="3.30.40.10">
    <property type="entry name" value="Zinc/RING finger domain, C3HC4 (zinc finger)"/>
    <property type="match status" value="1"/>
</dbReference>
<proteinExistence type="predicted"/>
<reference evidence="14" key="1">
    <citation type="submission" date="2020-05" db="EMBL/GenBank/DDBJ databases">
        <title>WGS assembly of Panicum virgatum.</title>
        <authorList>
            <person name="Lovell J.T."/>
            <person name="Jenkins J."/>
            <person name="Shu S."/>
            <person name="Juenger T.E."/>
            <person name="Schmutz J."/>
        </authorList>
    </citation>
    <scope>NUCLEOTIDE SEQUENCE</scope>
    <source>
        <strain evidence="14">AP13</strain>
    </source>
</reference>
<evidence type="ECO:0000256" key="3">
    <source>
        <dbReference type="ARBA" id="ARBA00012483"/>
    </source>
</evidence>
<dbReference type="PROSITE" id="PS50089">
    <property type="entry name" value="ZF_RING_2"/>
    <property type="match status" value="1"/>
</dbReference>
<evidence type="ECO:0000256" key="1">
    <source>
        <dbReference type="ARBA" id="ARBA00000900"/>
    </source>
</evidence>
<evidence type="ECO:0000256" key="8">
    <source>
        <dbReference type="ARBA" id="ARBA00022786"/>
    </source>
</evidence>
<keyword evidence="8" id="KW-0833">Ubl conjugation pathway</keyword>
<comment type="subcellular location">
    <subcellularLocation>
        <location evidence="2">Membrane</location>
        <topology evidence="2">Multi-pass membrane protein</topology>
    </subcellularLocation>
</comment>
<dbReference type="InterPro" id="IPR001841">
    <property type="entry name" value="Znf_RING"/>
</dbReference>
<evidence type="ECO:0000256" key="5">
    <source>
        <dbReference type="ARBA" id="ARBA00022692"/>
    </source>
</evidence>
<evidence type="ECO:0000256" key="6">
    <source>
        <dbReference type="ARBA" id="ARBA00022723"/>
    </source>
</evidence>
<dbReference type="GO" id="GO:0016567">
    <property type="term" value="P:protein ubiquitination"/>
    <property type="evidence" value="ECO:0007669"/>
    <property type="project" value="TreeGrafter"/>
</dbReference>
<accession>A0A8T0WNB0</accession>
<evidence type="ECO:0000256" key="2">
    <source>
        <dbReference type="ARBA" id="ARBA00004141"/>
    </source>
</evidence>
<dbReference type="GO" id="GO:0016020">
    <property type="term" value="C:membrane"/>
    <property type="evidence" value="ECO:0007669"/>
    <property type="project" value="UniProtKB-SubCell"/>
</dbReference>
<feature type="domain" description="RING-type" evidence="13">
    <location>
        <begin position="85"/>
        <end position="126"/>
    </location>
</feature>
<comment type="caution">
    <text evidence="14">The sequence shown here is derived from an EMBL/GenBank/DDBJ whole genome shotgun (WGS) entry which is preliminary data.</text>
</comment>
<evidence type="ECO:0000256" key="10">
    <source>
        <dbReference type="ARBA" id="ARBA00022989"/>
    </source>
</evidence>
<protein>
    <recommendedName>
        <fullName evidence="3">RING-type E3 ubiquitin transferase</fullName>
        <ecNumber evidence="3">2.3.2.27</ecNumber>
    </recommendedName>
</protein>
<gene>
    <name evidence="14" type="ORF">PVAP13_1NG019672</name>
</gene>